<feature type="domain" description="BPTI/Kunitz inhibitor" evidence="10">
    <location>
        <begin position="25"/>
        <end position="80"/>
    </location>
</feature>
<keyword evidence="3" id="KW-0800">Toxin</keyword>
<evidence type="ECO:0000256" key="3">
    <source>
        <dbReference type="ARBA" id="ARBA00022656"/>
    </source>
</evidence>
<dbReference type="PROSITE" id="PS00280">
    <property type="entry name" value="BPTI_KUNITZ_1"/>
    <property type="match status" value="1"/>
</dbReference>
<dbReference type="Proteomes" id="UP001652680">
    <property type="component" value="Unassembled WGS sequence"/>
</dbReference>
<keyword evidence="8" id="KW-1203">Blood coagulation cascade inhibiting toxin</keyword>
<dbReference type="Gene3D" id="4.10.410.10">
    <property type="entry name" value="Pancreatic trypsin inhibitor Kunitz domain"/>
    <property type="match status" value="1"/>
</dbReference>
<dbReference type="PROSITE" id="PS50279">
    <property type="entry name" value="BPTI_KUNITZ_2"/>
    <property type="match status" value="1"/>
</dbReference>
<dbReference type="FunFam" id="4.10.410.10:FF:000050">
    <property type="entry name" value="Trypsin protease inhibitor-like 4"/>
    <property type="match status" value="1"/>
</dbReference>
<evidence type="ECO:0000256" key="4">
    <source>
        <dbReference type="ARBA" id="ARBA00022690"/>
    </source>
</evidence>
<dbReference type="AlphaFoldDB" id="A0A6P4EXC9"/>
<dbReference type="PANTHER" id="PTHR10083:SF376">
    <property type="entry name" value="SERINE PEPTIDASE INHIBITOR, KUNITZ TYPE, 3"/>
    <property type="match status" value="1"/>
</dbReference>
<evidence type="ECO:0000259" key="10">
    <source>
        <dbReference type="PROSITE" id="PS50279"/>
    </source>
</evidence>
<keyword evidence="12" id="KW-1185">Reference proteome</keyword>
<proteinExistence type="predicted"/>
<dbReference type="SUPFAM" id="SSF57362">
    <property type="entry name" value="BPTI-like"/>
    <property type="match status" value="1"/>
</dbReference>
<reference evidence="13" key="2">
    <citation type="submission" date="2025-04" db="UniProtKB">
        <authorList>
            <consortium name="RefSeq"/>
        </authorList>
    </citation>
    <scope>IDENTIFICATION</scope>
</reference>
<evidence type="ECO:0000256" key="6">
    <source>
        <dbReference type="ARBA" id="ARBA00023157"/>
    </source>
</evidence>
<reference evidence="12" key="1">
    <citation type="journal article" date="2021" name="Elife">
        <title>Highly contiguous assemblies of 101 drosophilid genomes.</title>
        <authorList>
            <person name="Kim B.Y."/>
            <person name="Wang J.R."/>
            <person name="Miller D.E."/>
            <person name="Barmina O."/>
            <person name="Delaney E."/>
            <person name="Thompson A."/>
            <person name="Comeault A.A."/>
            <person name="Peede D."/>
            <person name="D'Agostino E.R."/>
            <person name="Pelaez J."/>
            <person name="Aguilar J.M."/>
            <person name="Haji D."/>
            <person name="Matsunaga T."/>
            <person name="Armstrong E.E."/>
            <person name="Zych M."/>
            <person name="Ogawa Y."/>
            <person name="Stamenkovic-Radak M."/>
            <person name="Jelic M."/>
            <person name="Veselinovic M.S."/>
            <person name="Tanaskovic M."/>
            <person name="Eric P."/>
            <person name="Gao J.J."/>
            <person name="Katoh T.K."/>
            <person name="Toda M.J."/>
            <person name="Watabe H."/>
            <person name="Watada M."/>
            <person name="Davis J.S."/>
            <person name="Moyle L.C."/>
            <person name="Manoli G."/>
            <person name="Bertolini E."/>
            <person name="Kostal V."/>
            <person name="Hawley R.S."/>
            <person name="Takahashi A."/>
            <person name="Jones C.D."/>
            <person name="Price D.K."/>
            <person name="Whiteman N."/>
            <person name="Kopp A."/>
            <person name="Matute D.R."/>
            <person name="Petrov D.A."/>
        </authorList>
    </citation>
    <scope>NUCLEOTIDE SEQUENCE [LARGE SCALE GENOMIC DNA]</scope>
</reference>
<dbReference type="Pfam" id="PF00014">
    <property type="entry name" value="Kunitz_BPTI"/>
    <property type="match status" value="1"/>
</dbReference>
<gene>
    <name evidence="13" type="primary">LOC108047196</name>
    <name evidence="11" type="synonym">108047196</name>
</gene>
<dbReference type="GO" id="GO:0004867">
    <property type="term" value="F:serine-type endopeptidase inhibitor activity"/>
    <property type="evidence" value="ECO:0007669"/>
    <property type="project" value="UniProtKB-KW"/>
</dbReference>
<keyword evidence="5 13" id="KW-0722">Serine protease inhibitor</keyword>
<evidence type="ECO:0000313" key="11">
    <source>
        <dbReference type="EnsemblMetazoa" id="XP_016982782.1"/>
    </source>
</evidence>
<evidence type="ECO:0000256" key="8">
    <source>
        <dbReference type="ARBA" id="ARBA00034146"/>
    </source>
</evidence>
<keyword evidence="7" id="KW-1199">Hemostasis impairing toxin</keyword>
<dbReference type="InterPro" id="IPR002223">
    <property type="entry name" value="Kunitz_BPTI"/>
</dbReference>
<evidence type="ECO:0000256" key="9">
    <source>
        <dbReference type="SAM" id="SignalP"/>
    </source>
</evidence>
<dbReference type="RefSeq" id="XP_016982782.1">
    <property type="nucleotide sequence ID" value="XM_017127293.1"/>
</dbReference>
<dbReference type="InterPro" id="IPR050098">
    <property type="entry name" value="TFPI/VKTCI-like"/>
</dbReference>
<feature type="signal peptide" evidence="9">
    <location>
        <begin position="1"/>
        <end position="19"/>
    </location>
</feature>
<dbReference type="GO" id="GO:0090729">
    <property type="term" value="F:toxin activity"/>
    <property type="evidence" value="ECO:0007669"/>
    <property type="project" value="UniProtKB-KW"/>
</dbReference>
<keyword evidence="6" id="KW-1015">Disulfide bond</keyword>
<reference evidence="11" key="3">
    <citation type="submission" date="2025-05" db="UniProtKB">
        <authorList>
            <consortium name="EnsemblMetazoa"/>
        </authorList>
    </citation>
    <scope>IDENTIFICATION</scope>
</reference>
<evidence type="ECO:0000313" key="12">
    <source>
        <dbReference type="Proteomes" id="UP001652680"/>
    </source>
</evidence>
<evidence type="ECO:0000256" key="1">
    <source>
        <dbReference type="ARBA" id="ARBA00004613"/>
    </source>
</evidence>
<dbReference type="SMART" id="SM00131">
    <property type="entry name" value="KU"/>
    <property type="match status" value="1"/>
</dbReference>
<evidence type="ECO:0000256" key="5">
    <source>
        <dbReference type="ARBA" id="ARBA00022900"/>
    </source>
</evidence>
<organism evidence="13">
    <name type="scientific">Drosophila rhopaloa</name>
    <name type="common">Fruit fly</name>
    <dbReference type="NCBI Taxonomy" id="1041015"/>
    <lineage>
        <taxon>Eukaryota</taxon>
        <taxon>Metazoa</taxon>
        <taxon>Ecdysozoa</taxon>
        <taxon>Arthropoda</taxon>
        <taxon>Hexapoda</taxon>
        <taxon>Insecta</taxon>
        <taxon>Pterygota</taxon>
        <taxon>Neoptera</taxon>
        <taxon>Endopterygota</taxon>
        <taxon>Diptera</taxon>
        <taxon>Brachycera</taxon>
        <taxon>Muscomorpha</taxon>
        <taxon>Ephydroidea</taxon>
        <taxon>Drosophilidae</taxon>
        <taxon>Drosophila</taxon>
        <taxon>Sophophora</taxon>
    </lineage>
</organism>
<keyword evidence="2" id="KW-0964">Secreted</keyword>
<evidence type="ECO:0000313" key="13">
    <source>
        <dbReference type="RefSeq" id="XP_016982782.1"/>
    </source>
</evidence>
<name>A0A6P4EXC9_DRORH</name>
<keyword evidence="4 13" id="KW-0646">Protease inhibitor</keyword>
<dbReference type="OrthoDB" id="4473401at2759"/>
<evidence type="ECO:0000256" key="2">
    <source>
        <dbReference type="ARBA" id="ARBA00022525"/>
    </source>
</evidence>
<keyword evidence="9" id="KW-0732">Signal</keyword>
<dbReference type="PRINTS" id="PR00759">
    <property type="entry name" value="BASICPTASE"/>
</dbReference>
<sequence length="82" mass="8797">MKFVAVVCLMFALMGIALGLKDPVCGQPAAVEGNGIIKCAAFVPSFSYYAESNSCKDFVYGGCGGNDNRFPTQEQCEQKCKE</sequence>
<dbReference type="GeneID" id="108047196"/>
<evidence type="ECO:0000256" key="7">
    <source>
        <dbReference type="ARBA" id="ARBA00023240"/>
    </source>
</evidence>
<dbReference type="InterPro" id="IPR020901">
    <property type="entry name" value="Prtase_inh_Kunz-CS"/>
</dbReference>
<protein>
    <submittedName>
        <fullName evidence="13">Male accessory gland serine protease inhibitor-like</fullName>
    </submittedName>
</protein>
<dbReference type="GO" id="GO:0005615">
    <property type="term" value="C:extracellular space"/>
    <property type="evidence" value="ECO:0007669"/>
    <property type="project" value="TreeGrafter"/>
</dbReference>
<accession>A0A6P4EXC9</accession>
<dbReference type="EnsemblMetazoa" id="XM_017127293.1">
    <property type="protein sequence ID" value="XP_016982782.1"/>
    <property type="gene ID" value="LOC108047196"/>
</dbReference>
<comment type="subcellular location">
    <subcellularLocation>
        <location evidence="1">Secreted</location>
    </subcellularLocation>
</comment>
<dbReference type="CDD" id="cd22634">
    <property type="entry name" value="Kunitz_SCI-I-like"/>
    <property type="match status" value="1"/>
</dbReference>
<dbReference type="PANTHER" id="PTHR10083">
    <property type="entry name" value="KUNITZ-TYPE PROTEASE INHIBITOR-RELATED"/>
    <property type="match status" value="1"/>
</dbReference>
<feature type="chain" id="PRO_5028386244" evidence="9">
    <location>
        <begin position="20"/>
        <end position="82"/>
    </location>
</feature>
<dbReference type="InterPro" id="IPR036880">
    <property type="entry name" value="Kunitz_BPTI_sf"/>
</dbReference>